<sequence length="459" mass="53245">MRRIVSLLLVLILAWSGAAGALISPEEEARLGRRILAQIRERAEILDDPEVTDYLESIARRLTPWVGPRYFPFRFYVVKNPTLNAFALPGGYIFFTSGLIEEVDREDELAAVMAHEMAHIQARHVARRMEVLKRLQLATGAVTLAGLLLGGGKTGGALAVTSTSLALTRALAYSRAEEEEADRLGFEYLTRAGYDPGAFLSILQKIVRHRWLLTETGPNYLLTHPAPPERITYLETLVKRYHRAHPSASYRPTDPLYLRRIQVRVKVETHDPGLLVMRYREALKYSPDDPMLHYGLGMALARARFFREAIKELRQTVRQFPKKDYFRLDLAEVYFRAGYYPQAREVLEDYLSRHPKDTWALWILARTYQEEHLWKKAWPIFQDLAHKLDNFPDFHYYYGYLLSQMGREGEAHYQFARYFNLQGDTRVALYHFRKALKFLPSDSPLRRKIREKLQASPKS</sequence>
<dbReference type="GO" id="GO:0004222">
    <property type="term" value="F:metalloendopeptidase activity"/>
    <property type="evidence" value="ECO:0007669"/>
    <property type="project" value="InterPro"/>
</dbReference>
<dbReference type="Gene3D" id="1.25.40.10">
    <property type="entry name" value="Tetratricopeptide repeat domain"/>
    <property type="match status" value="1"/>
</dbReference>
<dbReference type="InterPro" id="IPR019734">
    <property type="entry name" value="TPR_rpt"/>
</dbReference>
<evidence type="ECO:0000256" key="6">
    <source>
        <dbReference type="ARBA" id="ARBA00023049"/>
    </source>
</evidence>
<dbReference type="InterPro" id="IPR001915">
    <property type="entry name" value="Peptidase_M48"/>
</dbReference>
<evidence type="ECO:0000256" key="1">
    <source>
        <dbReference type="ARBA" id="ARBA00001947"/>
    </source>
</evidence>
<organism evidence="9">
    <name type="scientific">Thermosulfurimonas dismutans</name>
    <dbReference type="NCBI Taxonomy" id="999894"/>
    <lineage>
        <taxon>Bacteria</taxon>
        <taxon>Pseudomonadati</taxon>
        <taxon>Thermodesulfobacteriota</taxon>
        <taxon>Thermodesulfobacteria</taxon>
        <taxon>Thermodesulfobacteriales</taxon>
        <taxon>Thermodesulfobacteriaceae</taxon>
        <taxon>Thermosulfurimonas</taxon>
    </lineage>
</organism>
<dbReference type="GO" id="GO:0046872">
    <property type="term" value="F:metal ion binding"/>
    <property type="evidence" value="ECO:0007669"/>
    <property type="project" value="UniProtKB-KW"/>
</dbReference>
<keyword evidence="2" id="KW-0645">Protease</keyword>
<keyword evidence="3" id="KW-0479">Metal-binding</keyword>
<proteinExistence type="predicted"/>
<gene>
    <name evidence="9" type="ORF">ENJ40_02460</name>
</gene>
<accession>A0A7C3CP24</accession>
<evidence type="ECO:0000256" key="2">
    <source>
        <dbReference type="ARBA" id="ARBA00022670"/>
    </source>
</evidence>
<comment type="caution">
    <text evidence="9">The sequence shown here is derived from an EMBL/GenBank/DDBJ whole genome shotgun (WGS) entry which is preliminary data.</text>
</comment>
<dbReference type="Proteomes" id="UP000886043">
    <property type="component" value="Unassembled WGS sequence"/>
</dbReference>
<dbReference type="GO" id="GO:0016020">
    <property type="term" value="C:membrane"/>
    <property type="evidence" value="ECO:0007669"/>
    <property type="project" value="TreeGrafter"/>
</dbReference>
<reference evidence="9" key="1">
    <citation type="journal article" date="2020" name="mSystems">
        <title>Genome- and Community-Level Interaction Insights into Carbon Utilization and Element Cycling Functions of Hydrothermarchaeota in Hydrothermal Sediment.</title>
        <authorList>
            <person name="Zhou Z."/>
            <person name="Liu Y."/>
            <person name="Xu W."/>
            <person name="Pan J."/>
            <person name="Luo Z.H."/>
            <person name="Li M."/>
        </authorList>
    </citation>
    <scope>NUCLEOTIDE SEQUENCE [LARGE SCALE GENOMIC DNA]</scope>
    <source>
        <strain evidence="9">HyVt-483</strain>
    </source>
</reference>
<feature type="domain" description="Peptidase M48" evidence="8">
    <location>
        <begin position="52"/>
        <end position="236"/>
    </location>
</feature>
<feature type="repeat" description="TPR" evidence="7">
    <location>
        <begin position="409"/>
        <end position="442"/>
    </location>
</feature>
<evidence type="ECO:0000256" key="3">
    <source>
        <dbReference type="ARBA" id="ARBA00022723"/>
    </source>
</evidence>
<evidence type="ECO:0000256" key="5">
    <source>
        <dbReference type="ARBA" id="ARBA00022833"/>
    </source>
</evidence>
<dbReference type="PANTHER" id="PTHR22726">
    <property type="entry name" value="METALLOENDOPEPTIDASE OMA1"/>
    <property type="match status" value="1"/>
</dbReference>
<keyword evidence="6" id="KW-0482">Metalloprotease</keyword>
<comment type="cofactor">
    <cofactor evidence="1">
        <name>Zn(2+)</name>
        <dbReference type="ChEBI" id="CHEBI:29105"/>
    </cofactor>
</comment>
<keyword evidence="5" id="KW-0862">Zinc</keyword>
<dbReference type="InterPro" id="IPR051156">
    <property type="entry name" value="Mito/Outer_Membr_Metalloprot"/>
</dbReference>
<evidence type="ECO:0000256" key="7">
    <source>
        <dbReference type="PROSITE-ProRule" id="PRU00339"/>
    </source>
</evidence>
<dbReference type="CDD" id="cd07333">
    <property type="entry name" value="M48C_bepA_like"/>
    <property type="match status" value="1"/>
</dbReference>
<dbReference type="AlphaFoldDB" id="A0A7C3CP24"/>
<keyword evidence="4" id="KW-0378">Hydrolase</keyword>
<evidence type="ECO:0000256" key="4">
    <source>
        <dbReference type="ARBA" id="ARBA00022801"/>
    </source>
</evidence>
<dbReference type="GO" id="GO:0051603">
    <property type="term" value="P:proteolysis involved in protein catabolic process"/>
    <property type="evidence" value="ECO:0007669"/>
    <property type="project" value="TreeGrafter"/>
</dbReference>
<dbReference type="Gene3D" id="3.30.2010.10">
    <property type="entry name" value="Metalloproteases ('zincins'), catalytic domain"/>
    <property type="match status" value="1"/>
</dbReference>
<dbReference type="PANTHER" id="PTHR22726:SF1">
    <property type="entry name" value="METALLOENDOPEPTIDASE OMA1, MITOCHONDRIAL"/>
    <property type="match status" value="1"/>
</dbReference>
<keyword evidence="7" id="KW-0802">TPR repeat</keyword>
<dbReference type="Pfam" id="PF01435">
    <property type="entry name" value="Peptidase_M48"/>
    <property type="match status" value="1"/>
</dbReference>
<evidence type="ECO:0000259" key="8">
    <source>
        <dbReference type="Pfam" id="PF01435"/>
    </source>
</evidence>
<dbReference type="EMBL" id="DRMH01000022">
    <property type="protein sequence ID" value="HFC97309.1"/>
    <property type="molecule type" value="Genomic_DNA"/>
</dbReference>
<dbReference type="SUPFAM" id="SSF48452">
    <property type="entry name" value="TPR-like"/>
    <property type="match status" value="1"/>
</dbReference>
<dbReference type="PROSITE" id="PS50005">
    <property type="entry name" value="TPR"/>
    <property type="match status" value="1"/>
</dbReference>
<evidence type="ECO:0000313" key="9">
    <source>
        <dbReference type="EMBL" id="HFC97309.1"/>
    </source>
</evidence>
<name>A0A7C3CP24_9BACT</name>
<protein>
    <submittedName>
        <fullName evidence="9">Tetratricopeptide repeat protein</fullName>
    </submittedName>
</protein>
<dbReference type="InterPro" id="IPR011990">
    <property type="entry name" value="TPR-like_helical_dom_sf"/>
</dbReference>
<dbReference type="Pfam" id="PF14559">
    <property type="entry name" value="TPR_19"/>
    <property type="match status" value="1"/>
</dbReference>